<dbReference type="NCBIfam" id="NF033632">
    <property type="entry name" value="SLATT_4"/>
    <property type="match status" value="1"/>
</dbReference>
<organism evidence="2 3">
    <name type="scientific">Brevibacterium metallidurans</name>
    <dbReference type="NCBI Taxonomy" id="1482676"/>
    <lineage>
        <taxon>Bacteria</taxon>
        <taxon>Bacillati</taxon>
        <taxon>Actinomycetota</taxon>
        <taxon>Actinomycetes</taxon>
        <taxon>Micrococcales</taxon>
        <taxon>Brevibacteriaceae</taxon>
        <taxon>Brevibacterium</taxon>
    </lineage>
</organism>
<accession>A0ABN0SR86</accession>
<evidence type="ECO:0000313" key="2">
    <source>
        <dbReference type="EMBL" id="GAA0036922.1"/>
    </source>
</evidence>
<dbReference type="RefSeq" id="WP_339393604.1">
    <property type="nucleotide sequence ID" value="NZ_BAAAAF010000014.1"/>
</dbReference>
<comment type="caution">
    <text evidence="2">The sequence shown here is derived from an EMBL/GenBank/DDBJ whole genome shotgun (WGS) entry which is preliminary data.</text>
</comment>
<proteinExistence type="predicted"/>
<keyword evidence="1" id="KW-0812">Transmembrane</keyword>
<name>A0ABN0SR86_9MICO</name>
<evidence type="ECO:0000256" key="1">
    <source>
        <dbReference type="SAM" id="Phobius"/>
    </source>
</evidence>
<keyword evidence="1" id="KW-1133">Transmembrane helix</keyword>
<evidence type="ECO:0008006" key="4">
    <source>
        <dbReference type="Google" id="ProtNLM"/>
    </source>
</evidence>
<keyword evidence="1" id="KW-0472">Membrane</keyword>
<gene>
    <name evidence="2" type="ORF">NCCP602_28830</name>
</gene>
<reference evidence="2 3" key="1">
    <citation type="submission" date="2024-01" db="EMBL/GenBank/DDBJ databases">
        <title>Characterization of antibiotic resistant novel bacterial strains and their environmental applications.</title>
        <authorList>
            <person name="Manzoor S."/>
            <person name="Abbas S."/>
            <person name="Arshad M."/>
            <person name="Ahmed I."/>
        </authorList>
    </citation>
    <scope>NUCLEOTIDE SEQUENCE [LARGE SCALE GENOMIC DNA]</scope>
    <source>
        <strain evidence="2 3">NCCP-602</strain>
    </source>
</reference>
<sequence length="171" mass="18470">MGATQEPSQRAAIQAEVTRIHESAIFSAQGQFEASKAWRALHWTLGVFTAALTTVAAVLTFATEAQSASGVLTVVAAIAAAILTSSRPDKLAERAIARGNDYTTLRNDARRLLHVQVPNDEIRALREALDGLAGRASDLDHTSDLIPRFAYNKAKRNIERKGGQQFEVDAS</sequence>
<keyword evidence="3" id="KW-1185">Reference proteome</keyword>
<feature type="transmembrane region" description="Helical" evidence="1">
    <location>
        <begin position="40"/>
        <end position="62"/>
    </location>
</feature>
<evidence type="ECO:0000313" key="3">
    <source>
        <dbReference type="Proteomes" id="UP001498238"/>
    </source>
</evidence>
<feature type="transmembrane region" description="Helical" evidence="1">
    <location>
        <begin position="68"/>
        <end position="85"/>
    </location>
</feature>
<dbReference type="EMBL" id="BAAAAF010000014">
    <property type="protein sequence ID" value="GAA0036922.1"/>
    <property type="molecule type" value="Genomic_DNA"/>
</dbReference>
<protein>
    <recommendedName>
        <fullName evidence="4">SLATT domain-containing protein</fullName>
    </recommendedName>
</protein>
<dbReference type="Proteomes" id="UP001498238">
    <property type="component" value="Unassembled WGS sequence"/>
</dbReference>